<accession>A0A151WTH5</accession>
<dbReference type="Proteomes" id="UP000075809">
    <property type="component" value="Unassembled WGS sequence"/>
</dbReference>
<evidence type="ECO:0000313" key="1">
    <source>
        <dbReference type="EMBL" id="KYQ51136.1"/>
    </source>
</evidence>
<reference evidence="1 2" key="1">
    <citation type="submission" date="2015-09" db="EMBL/GenBank/DDBJ databases">
        <title>Trachymyrmex zeteki WGS genome.</title>
        <authorList>
            <person name="Nygaard S."/>
            <person name="Hu H."/>
            <person name="Boomsma J."/>
            <person name="Zhang G."/>
        </authorList>
    </citation>
    <scope>NUCLEOTIDE SEQUENCE [LARGE SCALE GENOMIC DNA]</scope>
    <source>
        <strain evidence="1">Tzet28-1</strain>
        <tissue evidence="1">Whole body</tissue>
    </source>
</reference>
<organism evidence="1 2">
    <name type="scientific">Mycetomoellerius zeteki</name>
    <dbReference type="NCBI Taxonomy" id="64791"/>
    <lineage>
        <taxon>Eukaryota</taxon>
        <taxon>Metazoa</taxon>
        <taxon>Ecdysozoa</taxon>
        <taxon>Arthropoda</taxon>
        <taxon>Hexapoda</taxon>
        <taxon>Insecta</taxon>
        <taxon>Pterygota</taxon>
        <taxon>Neoptera</taxon>
        <taxon>Endopterygota</taxon>
        <taxon>Hymenoptera</taxon>
        <taxon>Apocrita</taxon>
        <taxon>Aculeata</taxon>
        <taxon>Formicoidea</taxon>
        <taxon>Formicidae</taxon>
        <taxon>Myrmicinae</taxon>
        <taxon>Mycetomoellerius</taxon>
    </lineage>
</organism>
<protein>
    <submittedName>
        <fullName evidence="1">Uncharacterized protein</fullName>
    </submittedName>
</protein>
<evidence type="ECO:0000313" key="2">
    <source>
        <dbReference type="Proteomes" id="UP000075809"/>
    </source>
</evidence>
<name>A0A151WTH5_9HYME</name>
<proteinExistence type="predicted"/>
<dbReference type="EMBL" id="KQ982757">
    <property type="protein sequence ID" value="KYQ51136.1"/>
    <property type="molecule type" value="Genomic_DNA"/>
</dbReference>
<sequence length="251" mass="28280">KSRGEGLDQDFRFMQTRAETPLVTVDFSKTISCTRYTARIPSYPRARMCKSMLVNRKSSGSPRPSSGMSIALHIPPLVICTYIGKLYSRIFAGSEIPMTLSDATDSSTASALSDVTPNPRQRFVSAFCNEMRNSSPQLSEDVATLGLAINTSDFFALRAERLIKETIIDSYLRVVKASNSFTIRVRSQVKIRHIRHTQPRPPTKLRRPRRLILDPQVSSHRGCKPENVAAKQRHRYPLYDALRLWGGVDLP</sequence>
<keyword evidence="2" id="KW-1185">Reference proteome</keyword>
<feature type="non-terminal residue" evidence="1">
    <location>
        <position position="1"/>
    </location>
</feature>
<gene>
    <name evidence="1" type="ORF">ALC60_09784</name>
</gene>
<dbReference type="AlphaFoldDB" id="A0A151WTH5"/>